<accession>A0A1M6MVP8</accession>
<feature type="transmembrane region" description="Helical" evidence="1">
    <location>
        <begin position="6"/>
        <end position="23"/>
    </location>
</feature>
<gene>
    <name evidence="2" type="ORF">SAMN02745163_02778</name>
</gene>
<evidence type="ECO:0008006" key="4">
    <source>
        <dbReference type="Google" id="ProtNLM"/>
    </source>
</evidence>
<keyword evidence="1" id="KW-0472">Membrane</keyword>
<keyword evidence="1" id="KW-0812">Transmembrane</keyword>
<keyword evidence="1" id="KW-1133">Transmembrane helix</keyword>
<feature type="transmembrane region" description="Helical" evidence="1">
    <location>
        <begin position="100"/>
        <end position="117"/>
    </location>
</feature>
<evidence type="ECO:0000313" key="2">
    <source>
        <dbReference type="EMBL" id="SHJ87512.1"/>
    </source>
</evidence>
<dbReference type="AlphaFoldDB" id="A0A1M6MVP8"/>
<dbReference type="Proteomes" id="UP000184310">
    <property type="component" value="Unassembled WGS sequence"/>
</dbReference>
<feature type="transmembrane region" description="Helical" evidence="1">
    <location>
        <begin position="68"/>
        <end position="88"/>
    </location>
</feature>
<proteinExistence type="predicted"/>
<feature type="transmembrane region" description="Helical" evidence="1">
    <location>
        <begin position="168"/>
        <end position="186"/>
    </location>
</feature>
<feature type="transmembrane region" description="Helical" evidence="1">
    <location>
        <begin position="35"/>
        <end position="56"/>
    </location>
</feature>
<feature type="transmembrane region" description="Helical" evidence="1">
    <location>
        <begin position="137"/>
        <end position="156"/>
    </location>
</feature>
<dbReference type="EMBL" id="FQZB01000011">
    <property type="protein sequence ID" value="SHJ87512.1"/>
    <property type="molecule type" value="Genomic_DNA"/>
</dbReference>
<evidence type="ECO:0000313" key="3">
    <source>
        <dbReference type="Proteomes" id="UP000184310"/>
    </source>
</evidence>
<reference evidence="2 3" key="1">
    <citation type="submission" date="2016-11" db="EMBL/GenBank/DDBJ databases">
        <authorList>
            <person name="Jaros S."/>
            <person name="Januszkiewicz K."/>
            <person name="Wedrychowicz H."/>
        </authorList>
    </citation>
    <scope>NUCLEOTIDE SEQUENCE [LARGE SCALE GENOMIC DNA]</scope>
    <source>
        <strain evidence="2 3">DSM 21758</strain>
    </source>
</reference>
<sequence>MINTTFYYLLLLLIIFFMLWIINNNSKNSPQKIKYMFNFLFTIFILRYIALLSYVVVDKQTLIGYLKYLNYLDFIYVPMMLITCFYIFLRDNKINFSIEYIILTVFSFLYIVGIYFTEPYLKLSTKYGYIINLKGQVLYNFVGTSIIILIFILIVAKIDNELVNKNGMSILLIGAIFIIVQNITMILNIEYIPNRILGDLILLFLCNYSIKSFKR</sequence>
<keyword evidence="3" id="KW-1185">Reference proteome</keyword>
<dbReference type="STRING" id="1121302.SAMN02745163_02778"/>
<dbReference type="OrthoDB" id="1938961at2"/>
<protein>
    <recommendedName>
        <fullName evidence="4">Histidine kinase N-terminal 7TM region domain-containing protein</fullName>
    </recommendedName>
</protein>
<evidence type="ECO:0000256" key="1">
    <source>
        <dbReference type="SAM" id="Phobius"/>
    </source>
</evidence>
<name>A0A1M6MVP8_9CLOT</name>
<organism evidence="2 3">
    <name type="scientific">Clostridium cavendishii DSM 21758</name>
    <dbReference type="NCBI Taxonomy" id="1121302"/>
    <lineage>
        <taxon>Bacteria</taxon>
        <taxon>Bacillati</taxon>
        <taxon>Bacillota</taxon>
        <taxon>Clostridia</taxon>
        <taxon>Eubacteriales</taxon>
        <taxon>Clostridiaceae</taxon>
        <taxon>Clostridium</taxon>
    </lineage>
</organism>